<feature type="compositionally biased region" description="Pro residues" evidence="2">
    <location>
        <begin position="54"/>
        <end position="88"/>
    </location>
</feature>
<feature type="region of interest" description="Disordered" evidence="2">
    <location>
        <begin position="1"/>
        <end position="108"/>
    </location>
</feature>
<feature type="compositionally biased region" description="Low complexity" evidence="2">
    <location>
        <begin position="1"/>
        <end position="32"/>
    </location>
</feature>
<evidence type="ECO:0000313" key="3">
    <source>
        <dbReference type="EMBL" id="MBP2415470.1"/>
    </source>
</evidence>
<dbReference type="EMBL" id="JAGIOB010000001">
    <property type="protein sequence ID" value="MBP2415470.1"/>
    <property type="molecule type" value="Genomic_DNA"/>
</dbReference>
<dbReference type="Pfam" id="PF03993">
    <property type="entry name" value="DUF349"/>
    <property type="match status" value="3"/>
</dbReference>
<accession>A0ABS4Z3V3</accession>
<gene>
    <name evidence="3" type="ORF">JOF54_000392</name>
</gene>
<keyword evidence="4" id="KW-1185">Reference proteome</keyword>
<feature type="coiled-coil region" evidence="1">
    <location>
        <begin position="412"/>
        <end position="469"/>
    </location>
</feature>
<protein>
    <recommendedName>
        <fullName evidence="5">DUF349 domain-containing protein</fullName>
    </recommendedName>
</protein>
<dbReference type="Proteomes" id="UP000758168">
    <property type="component" value="Unassembled WGS sequence"/>
</dbReference>
<dbReference type="InterPro" id="IPR007139">
    <property type="entry name" value="DUF349"/>
</dbReference>
<keyword evidence="1" id="KW-0175">Coiled coil</keyword>
<comment type="caution">
    <text evidence="3">The sequence shown here is derived from an EMBL/GenBank/DDBJ whole genome shotgun (WGS) entry which is preliminary data.</text>
</comment>
<evidence type="ECO:0000313" key="4">
    <source>
        <dbReference type="Proteomes" id="UP000758168"/>
    </source>
</evidence>
<evidence type="ECO:0000256" key="1">
    <source>
        <dbReference type="SAM" id="Coils"/>
    </source>
</evidence>
<dbReference type="RefSeq" id="WP_210052516.1">
    <property type="nucleotide sequence ID" value="NZ_BAAAMH010000036.1"/>
</dbReference>
<evidence type="ECO:0008006" key="5">
    <source>
        <dbReference type="Google" id="ProtNLM"/>
    </source>
</evidence>
<proteinExistence type="predicted"/>
<reference evidence="3 4" key="1">
    <citation type="submission" date="2021-03" db="EMBL/GenBank/DDBJ databases">
        <title>Sequencing the genomes of 1000 actinobacteria strains.</title>
        <authorList>
            <person name="Klenk H.-P."/>
        </authorList>
    </citation>
    <scope>NUCLEOTIDE SEQUENCE [LARGE SCALE GENOMIC DNA]</scope>
    <source>
        <strain evidence="3 4">DSM 12936</strain>
    </source>
</reference>
<organism evidence="3 4">
    <name type="scientific">Microlunatus capsulatus</name>
    <dbReference type="NCBI Taxonomy" id="99117"/>
    <lineage>
        <taxon>Bacteria</taxon>
        <taxon>Bacillati</taxon>
        <taxon>Actinomycetota</taxon>
        <taxon>Actinomycetes</taxon>
        <taxon>Propionibacteriales</taxon>
        <taxon>Propionibacteriaceae</taxon>
        <taxon>Microlunatus</taxon>
    </lineage>
</organism>
<sequence length="501" mass="53717">MTDAAGPGATGPEAAEPGAVAPEAVETAAVEPSTTPDEPATEVRVADAAVEPAPSTPEAPEPAVPAEPAPAPAAPEVSPPVVPGPGPVAPGGAGPASFGRVDPDGTVHVRTADGERSVGQVPGVPAEEAMAFFTRRYEALELEVSLLERRVASGALSPDDAAGSVKTVRTAVDGAHAVGDLDSLLARLDALAPRLAEQRAVRRAEKAKANEAARAAKEAFVVEAEKLAAGNDWRGGVNRFRALLDQWKTLPRLDRATDDALWHRFSSARTTYTRRRKAQFAQQNEQRESARTVKEQLAVEAEALAGSTDWGPTTGTYRDLMQRWKDAGPAPRGVDEALWRRFRAAQDTFFAAKTEAMSEQDAEFRVNADAKEQLLAEAEAKLPITDPAAGRALYRDLIERWSALGKVPRDSIRPLENRLRAIEEAVNNAEEERWRRTNPEARARAEDTAAKLEVQIATLLEKAEKAEARGDTKAAADARSSASTYQEWLEQARKAVADYSA</sequence>
<name>A0ABS4Z3V3_9ACTN</name>
<evidence type="ECO:0000256" key="2">
    <source>
        <dbReference type="SAM" id="MobiDB-lite"/>
    </source>
</evidence>